<sequence length="789" mass="86408">MSLAVQELVQSWLVFPLVFVATSVFLGMAVFRFSNLSLKSPLLLPTGFAALVVVGQFSTLNWLIAPYTPLIFLLCALLCALYFGREFIPWVRHNTKALALGFSVFYIHGLPILMSGTPTFAGWIKLDDDSTWLAITDQILSAGRNTSNLAPSSYEATAQIHLNPIASIPYPSGSFVSLGVFSKWLLIDPAWILQPYIAAGAMMLSITLFAMLQPIRIANWTKVLAVVIAPTSALYLGYEMWGGIKELLLVPIIVLATALIPTILTRLNEPRCLIPFAVACSAYVEIYSISGLVWLFIPALFLLVSLTRALKRIPWSHIFVFFGTFGFCSFVTLFYILQAPADLARTASEARSSTYVANLLGPLKFSQIYGVWLTGDFRFAPHYSVANTAIVLLAGLLFVLGCYFLMTNGYSYIAVLAIWVTLISATGLNGSPWISGKTLAMASPIVLTVICCAIGFIATKFSIESGILAIILSSGVIASYGYTYHEVWLAPYKQLKELEIIGQDTSYSAPALMIEFSSYGARHFLRELDAESASELRRNLIPLRTGEGLARGADADIDEFALTSVEFYQTLVLRKSPKSSRPPGNYDLTFSGAYYEVWQKNPETKEPVEHYPFGSKDLQSGVPDCLFLESEIAPKSPGNTILVSSGISSLTLPIVEVTSQTQDAGKKTIYESKFEVNNVSHFDLWVAGFAKGRVAVFMDGEPVSTVFGPFNGWSAIVKIGDLKLTSGPHVLKVVTDSPWLIPGSGGLSYPLGPFYLSDQNEKHSVELVSPENLNSLCTKPVDWIELIPK</sequence>
<gene>
    <name evidence="4" type="ORF">UFOPK3037_00802</name>
    <name evidence="5" type="ORF">UFOPK3278_01466</name>
    <name evidence="2" type="ORF">UFOPK3406_00753</name>
    <name evidence="3" type="ORF">UFOPK3925_00926</name>
    <name evidence="6" type="ORF">UFOPK4097_01115</name>
</gene>
<keyword evidence="1" id="KW-0472">Membrane</keyword>
<dbReference type="EMBL" id="CAESAI010000014">
    <property type="protein sequence ID" value="CAB4338088.1"/>
    <property type="molecule type" value="Genomic_DNA"/>
</dbReference>
<evidence type="ECO:0000313" key="6">
    <source>
        <dbReference type="EMBL" id="CAB5024217.1"/>
    </source>
</evidence>
<feature type="transmembrane region" description="Helical" evidence="1">
    <location>
        <begin position="70"/>
        <end position="88"/>
    </location>
</feature>
<proteinExistence type="predicted"/>
<feature type="transmembrane region" description="Helical" evidence="1">
    <location>
        <begin position="385"/>
        <end position="406"/>
    </location>
</feature>
<evidence type="ECO:0000313" key="4">
    <source>
        <dbReference type="EMBL" id="CAB4803577.1"/>
    </source>
</evidence>
<feature type="transmembrane region" description="Helical" evidence="1">
    <location>
        <begin position="465"/>
        <end position="484"/>
    </location>
</feature>
<feature type="transmembrane region" description="Helical" evidence="1">
    <location>
        <begin position="315"/>
        <end position="337"/>
    </location>
</feature>
<accession>A0A6J5ZL90</accession>
<keyword evidence="1" id="KW-1133">Transmembrane helix</keyword>
<feature type="transmembrane region" description="Helical" evidence="1">
    <location>
        <begin position="100"/>
        <end position="124"/>
    </location>
</feature>
<organism evidence="3">
    <name type="scientific">freshwater metagenome</name>
    <dbReference type="NCBI Taxonomy" id="449393"/>
    <lineage>
        <taxon>unclassified sequences</taxon>
        <taxon>metagenomes</taxon>
        <taxon>ecological metagenomes</taxon>
    </lineage>
</organism>
<feature type="transmembrane region" description="Helical" evidence="1">
    <location>
        <begin position="247"/>
        <end position="264"/>
    </location>
</feature>
<reference evidence="3" key="1">
    <citation type="submission" date="2020-05" db="EMBL/GenBank/DDBJ databases">
        <authorList>
            <person name="Chiriac C."/>
            <person name="Salcher M."/>
            <person name="Ghai R."/>
            <person name="Kavagutti S V."/>
        </authorList>
    </citation>
    <scope>NUCLEOTIDE SEQUENCE</scope>
</reference>
<evidence type="ECO:0000313" key="2">
    <source>
        <dbReference type="EMBL" id="CAB4338088.1"/>
    </source>
</evidence>
<protein>
    <submittedName>
        <fullName evidence="3">Unannotated protein</fullName>
    </submittedName>
</protein>
<feature type="transmembrane region" description="Helical" evidence="1">
    <location>
        <begin position="191"/>
        <end position="211"/>
    </location>
</feature>
<name>A0A6J5ZL90_9ZZZZ</name>
<dbReference type="EMBL" id="CAFAAO010000008">
    <property type="protein sequence ID" value="CAB4803577.1"/>
    <property type="molecule type" value="Genomic_DNA"/>
</dbReference>
<evidence type="ECO:0000313" key="3">
    <source>
        <dbReference type="EMBL" id="CAB4340363.1"/>
    </source>
</evidence>
<feature type="transmembrane region" description="Helical" evidence="1">
    <location>
        <begin position="276"/>
        <end position="303"/>
    </location>
</feature>
<feature type="transmembrane region" description="Helical" evidence="1">
    <location>
        <begin position="12"/>
        <end position="31"/>
    </location>
</feature>
<dbReference type="EMBL" id="CAESAD010000006">
    <property type="protein sequence ID" value="CAB4340363.1"/>
    <property type="molecule type" value="Genomic_DNA"/>
</dbReference>
<keyword evidence="1" id="KW-0812">Transmembrane</keyword>
<evidence type="ECO:0000256" key="1">
    <source>
        <dbReference type="SAM" id="Phobius"/>
    </source>
</evidence>
<dbReference type="EMBL" id="CAFBPK010000019">
    <property type="protein sequence ID" value="CAB5024217.1"/>
    <property type="molecule type" value="Genomic_DNA"/>
</dbReference>
<evidence type="ECO:0000313" key="5">
    <source>
        <dbReference type="EMBL" id="CAB4851358.1"/>
    </source>
</evidence>
<feature type="transmembrane region" description="Helical" evidence="1">
    <location>
        <begin position="412"/>
        <end position="431"/>
    </location>
</feature>
<dbReference type="EMBL" id="CAFBIX010000109">
    <property type="protein sequence ID" value="CAB4851358.1"/>
    <property type="molecule type" value="Genomic_DNA"/>
</dbReference>
<feature type="transmembrane region" description="Helical" evidence="1">
    <location>
        <begin position="438"/>
        <end position="459"/>
    </location>
</feature>
<dbReference type="AlphaFoldDB" id="A0A6J5ZL90"/>